<gene>
    <name evidence="2" type="ORF">BOX15_Mlig017017g14</name>
</gene>
<reference evidence="2 3" key="1">
    <citation type="submission" date="2017-06" db="EMBL/GenBank/DDBJ databases">
        <title>A platform for efficient transgenesis in Macrostomum lignano, a flatworm model organism for stem cell research.</title>
        <authorList>
            <person name="Berezikov E."/>
        </authorList>
    </citation>
    <scope>NUCLEOTIDE SEQUENCE [LARGE SCALE GENOMIC DNA]</scope>
    <source>
        <strain evidence="2">DV1</strain>
        <tissue evidence="2">Whole organism</tissue>
    </source>
</reference>
<dbReference type="Proteomes" id="UP000215902">
    <property type="component" value="Unassembled WGS sequence"/>
</dbReference>
<keyword evidence="3" id="KW-1185">Reference proteome</keyword>
<dbReference type="AlphaFoldDB" id="A0A267GJD5"/>
<proteinExistence type="predicted"/>
<name>A0A267GJD5_9PLAT</name>
<sequence>PGQRPESIKSTRFLTAGHPDSLTQDEAAAAAHRPGGHRPGLREPAQRGSHRSGRSRLPQRHLPQAAGRHRRLQGEEEGGRLLQGEVPELLRTPLHHVRLRGRRRLLRLGHQRRQRPVREDPVSHAKYFLTLCPKMWPNNRVVARSTVTSRKVPISVHCGRMTKGDLSIKLGGVIDDRCVPILIKKKYRKNGQCSGGILFFFGFHQPKDKYFELPELCASAKFYKPKRGEGRKPCSEKTKGLPTPDS</sequence>
<accession>A0A267GJD5</accession>
<comment type="caution">
    <text evidence="2">The sequence shown here is derived from an EMBL/GenBank/DDBJ whole genome shotgun (WGS) entry which is preliminary data.</text>
</comment>
<evidence type="ECO:0000313" key="2">
    <source>
        <dbReference type="EMBL" id="PAA85359.1"/>
    </source>
</evidence>
<feature type="compositionally biased region" description="Basic and acidic residues" evidence="1">
    <location>
        <begin position="226"/>
        <end position="239"/>
    </location>
</feature>
<feature type="region of interest" description="Disordered" evidence="1">
    <location>
        <begin position="225"/>
        <end position="246"/>
    </location>
</feature>
<feature type="region of interest" description="Disordered" evidence="1">
    <location>
        <begin position="1"/>
        <end position="84"/>
    </location>
</feature>
<evidence type="ECO:0000256" key="1">
    <source>
        <dbReference type="SAM" id="MobiDB-lite"/>
    </source>
</evidence>
<protein>
    <submittedName>
        <fullName evidence="2">Uncharacterized protein</fullName>
    </submittedName>
</protein>
<feature type="non-terminal residue" evidence="2">
    <location>
        <position position="1"/>
    </location>
</feature>
<evidence type="ECO:0000313" key="3">
    <source>
        <dbReference type="Proteomes" id="UP000215902"/>
    </source>
</evidence>
<feature type="compositionally biased region" description="Basic residues" evidence="1">
    <location>
        <begin position="48"/>
        <end position="59"/>
    </location>
</feature>
<dbReference type="EMBL" id="NIVC01000333">
    <property type="protein sequence ID" value="PAA85359.1"/>
    <property type="molecule type" value="Genomic_DNA"/>
</dbReference>
<organism evidence="2 3">
    <name type="scientific">Macrostomum lignano</name>
    <dbReference type="NCBI Taxonomy" id="282301"/>
    <lineage>
        <taxon>Eukaryota</taxon>
        <taxon>Metazoa</taxon>
        <taxon>Spiralia</taxon>
        <taxon>Lophotrochozoa</taxon>
        <taxon>Platyhelminthes</taxon>
        <taxon>Rhabditophora</taxon>
        <taxon>Macrostomorpha</taxon>
        <taxon>Macrostomida</taxon>
        <taxon>Macrostomidae</taxon>
        <taxon>Macrostomum</taxon>
    </lineage>
</organism>